<comment type="caution">
    <text evidence="1">The sequence shown here is derived from an EMBL/GenBank/DDBJ whole genome shotgun (WGS) entry which is preliminary data.</text>
</comment>
<evidence type="ECO:0000313" key="2">
    <source>
        <dbReference type="Proteomes" id="UP001320768"/>
    </source>
</evidence>
<accession>A0ABT1L5C8</accession>
<keyword evidence="2" id="KW-1185">Reference proteome</keyword>
<dbReference type="RefSeq" id="WP_258569490.1">
    <property type="nucleotide sequence ID" value="NZ_JAKUDN010000002.1"/>
</dbReference>
<reference evidence="1 2" key="1">
    <citation type="journal article" date="2022" name="Nat. Microbiol.">
        <title>The microbiome of a bacterivorous marine choanoflagellate contains a resource-demanding obligate bacterial associate.</title>
        <authorList>
            <person name="Needham D.M."/>
            <person name="Poirier C."/>
            <person name="Bachy C."/>
            <person name="George E.E."/>
            <person name="Wilken S."/>
            <person name="Yung C.C.M."/>
            <person name="Limardo A.J."/>
            <person name="Morando M."/>
            <person name="Sudek L."/>
            <person name="Malmstrom R.R."/>
            <person name="Keeling P.J."/>
            <person name="Santoro A.E."/>
            <person name="Worden A.Z."/>
        </authorList>
    </citation>
    <scope>NUCLEOTIDE SEQUENCE [LARGE SCALE GENOMIC DNA]</scope>
    <source>
        <strain evidence="1 2">Comchoano-2</strain>
    </source>
</reference>
<sequence>MKEDQQNLEAYCLAIEPAIEEEDGSAILPFRKLLSDHDSRLKIVRYATMSPKALHDFSVAVMSETNHEDIVGTYSYTAMLLGDILGKDDDTNRELGQWETGYTKFIRSYMYSQNIQVAVGNIYNDPFLNISTRRLKLDRVAPLMDAACLKSMVEYIKCSPSVTKIVIPPEIWATIVFPYLALMTIRDFWGSVNPHSYNNFDPLSIKIPELVYGEFQKEELSGGQQKYTEFLSLDGVDVSYSYVDSDVTSNHVF</sequence>
<evidence type="ECO:0000313" key="1">
    <source>
        <dbReference type="EMBL" id="MCP8352385.1"/>
    </source>
</evidence>
<organism evidence="1 2">
    <name type="scientific">Candidatus Synchoanobacter obligatus</name>
    <dbReference type="NCBI Taxonomy" id="2919597"/>
    <lineage>
        <taxon>Bacteria</taxon>
        <taxon>Pseudomonadati</taxon>
        <taxon>Pseudomonadota</taxon>
        <taxon>Gammaproteobacteria</taxon>
        <taxon>Candidatus Comchoanobacterales</taxon>
        <taxon>Candidatus Comchoanobacteraceae</taxon>
        <taxon>Candidatus Synchoanobacter</taxon>
    </lineage>
</organism>
<dbReference type="Proteomes" id="UP001320768">
    <property type="component" value="Unassembled WGS sequence"/>
</dbReference>
<proteinExistence type="predicted"/>
<protein>
    <submittedName>
        <fullName evidence="1">Uncharacterized protein</fullName>
    </submittedName>
</protein>
<dbReference type="EMBL" id="JAKUDN010000002">
    <property type="protein sequence ID" value="MCP8352385.1"/>
    <property type="molecule type" value="Genomic_DNA"/>
</dbReference>
<gene>
    <name evidence="1" type="ORF">MKS91_03660</name>
</gene>
<name>A0ABT1L5C8_9GAMM</name>